<feature type="transmembrane region" description="Helical" evidence="6">
    <location>
        <begin position="443"/>
        <end position="465"/>
    </location>
</feature>
<dbReference type="InParanoid" id="A0A165PFU4"/>
<feature type="transmembrane region" description="Helical" evidence="6">
    <location>
        <begin position="155"/>
        <end position="177"/>
    </location>
</feature>
<dbReference type="Proteomes" id="UP000077266">
    <property type="component" value="Unassembled WGS sequence"/>
</dbReference>
<evidence type="ECO:0000256" key="3">
    <source>
        <dbReference type="ARBA" id="ARBA00022989"/>
    </source>
</evidence>
<dbReference type="GO" id="GO:0022857">
    <property type="term" value="F:transmembrane transporter activity"/>
    <property type="evidence" value="ECO:0007669"/>
    <property type="project" value="InterPro"/>
</dbReference>
<keyword evidence="4 6" id="KW-0472">Membrane</keyword>
<dbReference type="EMBL" id="KV425890">
    <property type="protein sequence ID" value="KZW02122.1"/>
    <property type="molecule type" value="Genomic_DNA"/>
</dbReference>
<dbReference type="OrthoDB" id="2351791at2759"/>
<feature type="transmembrane region" description="Helical" evidence="6">
    <location>
        <begin position="122"/>
        <end position="143"/>
    </location>
</feature>
<feature type="transmembrane region" description="Helical" evidence="6">
    <location>
        <begin position="338"/>
        <end position="360"/>
    </location>
</feature>
<evidence type="ECO:0000256" key="2">
    <source>
        <dbReference type="ARBA" id="ARBA00022692"/>
    </source>
</evidence>
<dbReference type="Pfam" id="PF07690">
    <property type="entry name" value="MFS_1"/>
    <property type="match status" value="1"/>
</dbReference>
<feature type="transmembrane region" description="Helical" evidence="6">
    <location>
        <begin position="96"/>
        <end position="116"/>
    </location>
</feature>
<evidence type="ECO:0000313" key="9">
    <source>
        <dbReference type="Proteomes" id="UP000077266"/>
    </source>
</evidence>
<evidence type="ECO:0000313" key="8">
    <source>
        <dbReference type="EMBL" id="KZW02122.1"/>
    </source>
</evidence>
<feature type="transmembrane region" description="Helical" evidence="6">
    <location>
        <begin position="189"/>
        <end position="209"/>
    </location>
</feature>
<dbReference type="PANTHER" id="PTHR23501:SF102">
    <property type="entry name" value="DRUG TRANSPORTER, PUTATIVE (AFU_ORTHOLOGUE AFUA_3G08530)-RELATED"/>
    <property type="match status" value="1"/>
</dbReference>
<dbReference type="InterPro" id="IPR011701">
    <property type="entry name" value="MFS"/>
</dbReference>
<feature type="transmembrane region" description="Helical" evidence="6">
    <location>
        <begin position="406"/>
        <end position="431"/>
    </location>
</feature>
<dbReference type="InterPro" id="IPR020846">
    <property type="entry name" value="MFS_dom"/>
</dbReference>
<evidence type="ECO:0000256" key="6">
    <source>
        <dbReference type="SAM" id="Phobius"/>
    </source>
</evidence>
<accession>A0A165PFU4</accession>
<reference evidence="8 9" key="1">
    <citation type="journal article" date="2016" name="Mol. Biol. Evol.">
        <title>Comparative Genomics of Early-Diverging Mushroom-Forming Fungi Provides Insights into the Origins of Lignocellulose Decay Capabilities.</title>
        <authorList>
            <person name="Nagy L.G."/>
            <person name="Riley R."/>
            <person name="Tritt A."/>
            <person name="Adam C."/>
            <person name="Daum C."/>
            <person name="Floudas D."/>
            <person name="Sun H."/>
            <person name="Yadav J.S."/>
            <person name="Pangilinan J."/>
            <person name="Larsson K.H."/>
            <person name="Matsuura K."/>
            <person name="Barry K."/>
            <person name="Labutti K."/>
            <person name="Kuo R."/>
            <person name="Ohm R.A."/>
            <person name="Bhattacharya S.S."/>
            <person name="Shirouzu T."/>
            <person name="Yoshinaga Y."/>
            <person name="Martin F.M."/>
            <person name="Grigoriev I.V."/>
            <person name="Hibbett D.S."/>
        </authorList>
    </citation>
    <scope>NUCLEOTIDE SEQUENCE [LARGE SCALE GENOMIC DNA]</scope>
    <source>
        <strain evidence="8 9">HHB12029</strain>
    </source>
</reference>
<feature type="transmembrane region" description="Helical" evidence="6">
    <location>
        <begin position="372"/>
        <end position="394"/>
    </location>
</feature>
<feature type="region of interest" description="Disordered" evidence="5">
    <location>
        <begin position="536"/>
        <end position="563"/>
    </location>
</feature>
<feature type="transmembrane region" description="Helical" evidence="6">
    <location>
        <begin position="304"/>
        <end position="326"/>
    </location>
</feature>
<feature type="compositionally biased region" description="Polar residues" evidence="5">
    <location>
        <begin position="548"/>
        <end position="560"/>
    </location>
</feature>
<protein>
    <submittedName>
        <fullName evidence="8">MFS general substrate transporter</fullName>
    </submittedName>
</protein>
<evidence type="ECO:0000256" key="4">
    <source>
        <dbReference type="ARBA" id="ARBA00023136"/>
    </source>
</evidence>
<organism evidence="8 9">
    <name type="scientific">Exidia glandulosa HHB12029</name>
    <dbReference type="NCBI Taxonomy" id="1314781"/>
    <lineage>
        <taxon>Eukaryota</taxon>
        <taxon>Fungi</taxon>
        <taxon>Dikarya</taxon>
        <taxon>Basidiomycota</taxon>
        <taxon>Agaricomycotina</taxon>
        <taxon>Agaricomycetes</taxon>
        <taxon>Auriculariales</taxon>
        <taxon>Exidiaceae</taxon>
        <taxon>Exidia</taxon>
    </lineage>
</organism>
<feature type="domain" description="Major facilitator superfamily (MFS) profile" evidence="7">
    <location>
        <begin position="31"/>
        <end position="492"/>
    </location>
</feature>
<evidence type="ECO:0000256" key="1">
    <source>
        <dbReference type="ARBA" id="ARBA00004141"/>
    </source>
</evidence>
<evidence type="ECO:0000259" key="7">
    <source>
        <dbReference type="PROSITE" id="PS50850"/>
    </source>
</evidence>
<dbReference type="Gene3D" id="1.20.1250.20">
    <property type="entry name" value="MFS general substrate transporter like domains"/>
    <property type="match status" value="1"/>
</dbReference>
<feature type="transmembrane region" description="Helical" evidence="6">
    <location>
        <begin position="230"/>
        <end position="253"/>
    </location>
</feature>
<dbReference type="SUPFAM" id="SSF103473">
    <property type="entry name" value="MFS general substrate transporter"/>
    <property type="match status" value="1"/>
</dbReference>
<feature type="transmembrane region" description="Helical" evidence="6">
    <location>
        <begin position="265"/>
        <end position="283"/>
    </location>
</feature>
<dbReference type="InterPro" id="IPR036259">
    <property type="entry name" value="MFS_trans_sf"/>
</dbReference>
<dbReference type="AlphaFoldDB" id="A0A165PFU4"/>
<keyword evidence="9" id="KW-1185">Reference proteome</keyword>
<keyword evidence="3 6" id="KW-1133">Transmembrane helix</keyword>
<gene>
    <name evidence="8" type="ORF">EXIGLDRAFT_760336</name>
</gene>
<sequence>MASARQVWSASQASRLTTTAETLPFANVLLAHVGGAAALFLATTDATLLATIMPTIAEQLHVPPAQYTWVSVAYLLAQTMLQPVYGQLADKLGRKAILVASIVGFMIGSALTAFAPSTAVLILSRALSGAAAAGIVSSVWVILSEIVVPSKRAAWSMALSCTWCTSAVAGPVLGGVFARSGHSFLSWRVAFLVNVPICILALALVLVSLRRFKFPERRCYLTWTDMYRDIRAHFDFVGMFLLMGGTACVLLAFSRTAATGWNDRTSIALVVVGVACLVLAGLYEARTERDALIPPSLWQSMSASVVFISSFLITFAFNAGTFYLAVYAQARGASPLEAGYYLLPYSLGSSAISIPTAIFIDRAQRGTKKTTLPPKVAFTVGLGVAAVGFGLMTMLDVHSSAFERAFFPLVAGLGIGMTFHSPFQILTNAVGPEDLASTTGAFFLVRFIATTVGVSTGGVILTSVLQNDLPSNFTVDQVMSDLNGLVNIPDTTTRDAVLAVVTRALSIIWMVCCPMAGLACLAAICIPVTPVRSGEQVAKPKRAETPDSSHSTSPSATETVHTVDLEKGPLPDCLVVPPAPLATSSDELHPH</sequence>
<dbReference type="PROSITE" id="PS50850">
    <property type="entry name" value="MFS"/>
    <property type="match status" value="1"/>
</dbReference>
<name>A0A165PFU4_EXIGL</name>
<feature type="transmembrane region" description="Helical" evidence="6">
    <location>
        <begin position="507"/>
        <end position="531"/>
    </location>
</feature>
<keyword evidence="2 6" id="KW-0812">Transmembrane</keyword>
<dbReference type="STRING" id="1314781.A0A165PFU4"/>
<dbReference type="PANTHER" id="PTHR23501">
    <property type="entry name" value="MAJOR FACILITATOR SUPERFAMILY"/>
    <property type="match status" value="1"/>
</dbReference>
<comment type="subcellular location">
    <subcellularLocation>
        <location evidence="1">Membrane</location>
        <topology evidence="1">Multi-pass membrane protein</topology>
    </subcellularLocation>
</comment>
<dbReference type="GO" id="GO:0005886">
    <property type="term" value="C:plasma membrane"/>
    <property type="evidence" value="ECO:0007669"/>
    <property type="project" value="TreeGrafter"/>
</dbReference>
<evidence type="ECO:0000256" key="5">
    <source>
        <dbReference type="SAM" id="MobiDB-lite"/>
    </source>
</evidence>
<proteinExistence type="predicted"/>